<proteinExistence type="predicted"/>
<keyword evidence="2" id="KW-1185">Reference proteome</keyword>
<dbReference type="InterPro" id="IPR039057">
    <property type="entry name" value="Spo22/ZIP4"/>
</dbReference>
<name>R4X6E8_TAPDE</name>
<reference evidence="1 2" key="1">
    <citation type="journal article" date="2013" name="MBio">
        <title>Genome sequencing of the plant pathogen Taphrina deformans, the causal agent of peach leaf curl.</title>
        <authorList>
            <person name="Cisse O.H."/>
            <person name="Almeida J.M.G.C.F."/>
            <person name="Fonseca A."/>
            <person name="Kumar A.A."/>
            <person name="Salojaervi J."/>
            <person name="Overmyer K."/>
            <person name="Hauser P.M."/>
            <person name="Pagni M."/>
        </authorList>
    </citation>
    <scope>NUCLEOTIDE SEQUENCE [LARGE SCALE GENOMIC DNA]</scope>
    <source>
        <strain evidence="2">PYCC 5710 / ATCC 11124 / CBS 356.35 / IMI 108563 / JCM 9778 / NBRC 8474</strain>
    </source>
</reference>
<organism evidence="1 2">
    <name type="scientific">Taphrina deformans (strain PYCC 5710 / ATCC 11124 / CBS 356.35 / IMI 108563 / JCM 9778 / NBRC 8474)</name>
    <name type="common">Peach leaf curl fungus</name>
    <name type="synonym">Lalaria deformans</name>
    <dbReference type="NCBI Taxonomy" id="1097556"/>
    <lineage>
        <taxon>Eukaryota</taxon>
        <taxon>Fungi</taxon>
        <taxon>Dikarya</taxon>
        <taxon>Ascomycota</taxon>
        <taxon>Taphrinomycotina</taxon>
        <taxon>Taphrinomycetes</taxon>
        <taxon>Taphrinales</taxon>
        <taxon>Taphrinaceae</taxon>
        <taxon>Taphrina</taxon>
    </lineage>
</organism>
<dbReference type="Proteomes" id="UP000013776">
    <property type="component" value="Unassembled WGS sequence"/>
</dbReference>
<dbReference type="AlphaFoldDB" id="R4X6E8"/>
<dbReference type="PANTHER" id="PTHR40375:SF2">
    <property type="entry name" value="SPORULATION-SPECIFIC PROTEIN 22"/>
    <property type="match status" value="1"/>
</dbReference>
<sequence>MYRRNSYDSVAIPEEHISKFAVALILEFEARVYLNSWAELSLLVEDAAFYQLSCVTYSNMANLILSCRAPVDAVFEVIEAITNTAIASKQRDISQVSRWLRMTFTLCLNLRDHAESYPMDELQWLVARSFNQAVDSYSAGDHDRCHRLCELALNIGNYVQDAGLRTLVQRNYQQMINSM</sequence>
<accession>R4X6E8</accession>
<evidence type="ECO:0000313" key="1">
    <source>
        <dbReference type="EMBL" id="CCG80630.1"/>
    </source>
</evidence>
<evidence type="ECO:0000313" key="2">
    <source>
        <dbReference type="Proteomes" id="UP000013776"/>
    </source>
</evidence>
<gene>
    <name evidence="1" type="ORF">TAPDE_000160</name>
</gene>
<protein>
    <submittedName>
        <fullName evidence="1">Uncharacterized protein</fullName>
    </submittedName>
</protein>
<dbReference type="GO" id="GO:0090173">
    <property type="term" value="P:regulation of synaptonemal complex assembly"/>
    <property type="evidence" value="ECO:0007669"/>
    <property type="project" value="InterPro"/>
</dbReference>
<dbReference type="VEuPathDB" id="FungiDB:TAPDE_000160"/>
<dbReference type="EMBL" id="CAHR02000004">
    <property type="protein sequence ID" value="CCG80630.1"/>
    <property type="molecule type" value="Genomic_DNA"/>
</dbReference>
<dbReference type="PANTHER" id="PTHR40375">
    <property type="entry name" value="SPORULATION-SPECIFIC PROTEIN 22"/>
    <property type="match status" value="1"/>
</dbReference>
<dbReference type="OrthoDB" id="65716at2759"/>
<comment type="caution">
    <text evidence="1">The sequence shown here is derived from an EMBL/GenBank/DDBJ whole genome shotgun (WGS) entry which is preliminary data.</text>
</comment>